<protein>
    <submittedName>
        <fullName evidence="4">Alpha/beta hydrolase</fullName>
    </submittedName>
</protein>
<dbReference type="GO" id="GO:0016787">
    <property type="term" value="F:hydrolase activity"/>
    <property type="evidence" value="ECO:0007669"/>
    <property type="project" value="UniProtKB-KW"/>
</dbReference>
<keyword evidence="2 4" id="KW-0378">Hydrolase</keyword>
<dbReference type="PROSITE" id="PS01173">
    <property type="entry name" value="LIPASE_GDXG_HIS"/>
    <property type="match status" value="1"/>
</dbReference>
<dbReference type="InterPro" id="IPR013094">
    <property type="entry name" value="AB_hydrolase_3"/>
</dbReference>
<accession>A0A9Q3VW31</accession>
<feature type="domain" description="Alpha/beta hydrolase fold-3" evidence="3">
    <location>
        <begin position="82"/>
        <end position="289"/>
    </location>
</feature>
<dbReference type="AlphaFoldDB" id="A0A9Q3VW31"/>
<dbReference type="EMBL" id="JAJSBI010000021">
    <property type="protein sequence ID" value="MCD9878453.1"/>
    <property type="molecule type" value="Genomic_DNA"/>
</dbReference>
<dbReference type="SUPFAM" id="SSF53474">
    <property type="entry name" value="alpha/beta-Hydrolases"/>
    <property type="match status" value="1"/>
</dbReference>
<evidence type="ECO:0000256" key="2">
    <source>
        <dbReference type="ARBA" id="ARBA00022801"/>
    </source>
</evidence>
<dbReference type="RefSeq" id="WP_232652662.1">
    <property type="nucleotide sequence ID" value="NZ_JAJSBI010000021.1"/>
</dbReference>
<organism evidence="4 5">
    <name type="scientific">Streptomyces guryensis</name>
    <dbReference type="NCBI Taxonomy" id="2886947"/>
    <lineage>
        <taxon>Bacteria</taxon>
        <taxon>Bacillati</taxon>
        <taxon>Actinomycetota</taxon>
        <taxon>Actinomycetes</taxon>
        <taxon>Kitasatosporales</taxon>
        <taxon>Streptomycetaceae</taxon>
        <taxon>Streptomyces</taxon>
    </lineage>
</organism>
<evidence type="ECO:0000313" key="4">
    <source>
        <dbReference type="EMBL" id="MCD9878453.1"/>
    </source>
</evidence>
<evidence type="ECO:0000259" key="3">
    <source>
        <dbReference type="Pfam" id="PF07859"/>
    </source>
</evidence>
<dbReference type="PANTHER" id="PTHR48081:SF8">
    <property type="entry name" value="ALPHA_BETA HYDROLASE FOLD-3 DOMAIN-CONTAINING PROTEIN-RELATED"/>
    <property type="match status" value="1"/>
</dbReference>
<dbReference type="InterPro" id="IPR050300">
    <property type="entry name" value="GDXG_lipolytic_enzyme"/>
</dbReference>
<dbReference type="InterPro" id="IPR002168">
    <property type="entry name" value="Lipase_GDXG_HIS_AS"/>
</dbReference>
<dbReference type="Pfam" id="PF07859">
    <property type="entry name" value="Abhydrolase_3"/>
    <property type="match status" value="1"/>
</dbReference>
<gene>
    <name evidence="4" type="ORF">LJ657_33550</name>
</gene>
<reference evidence="4" key="1">
    <citation type="submission" date="2021-12" db="EMBL/GenBank/DDBJ databases">
        <authorList>
            <person name="Lee J.-H."/>
            <person name="Kim S.-B."/>
        </authorList>
    </citation>
    <scope>NUCLEOTIDE SEQUENCE</scope>
    <source>
        <strain evidence="4">NR30</strain>
    </source>
</reference>
<dbReference type="PANTHER" id="PTHR48081">
    <property type="entry name" value="AB HYDROLASE SUPERFAMILY PROTEIN C4A8.06C"/>
    <property type="match status" value="1"/>
</dbReference>
<proteinExistence type="inferred from homology"/>
<evidence type="ECO:0000256" key="1">
    <source>
        <dbReference type="ARBA" id="ARBA00010515"/>
    </source>
</evidence>
<keyword evidence="5" id="KW-1185">Reference proteome</keyword>
<sequence length="318" mass="33625">MTDPSYPIDPELAPRLEFVALFDFTDHEAARAGMNRGLAYQPPYESPVPLTVQDELVPGPADAPPVAVRVHRPAGQGEVPGLLYLHGGGFVLGSIATSDADARRLAAETGAAVVLVDYRLAPEHPYPAAIEDCYAALEWVAKNAAGLGIDAHRIGVFGESAGGALAAALTLLTRDRGGPDLCFQCLLTPVLDDRLLTESMRAYTDTPGWSRPDAELSWDHFLGEGVRGGDGVSSFAAPARAEDLSGLPPAFVGAAQFDPLRDEAIAYAQRLAQAAVLTELHLYPGTFHGANQGSQATVATRMNTDVIAALRRGLHSPR</sequence>
<name>A0A9Q3VW31_9ACTN</name>
<comment type="caution">
    <text evidence="4">The sequence shown here is derived from an EMBL/GenBank/DDBJ whole genome shotgun (WGS) entry which is preliminary data.</text>
</comment>
<dbReference type="Gene3D" id="3.40.50.1820">
    <property type="entry name" value="alpha/beta hydrolase"/>
    <property type="match status" value="1"/>
</dbReference>
<dbReference type="InterPro" id="IPR029058">
    <property type="entry name" value="AB_hydrolase_fold"/>
</dbReference>
<comment type="similarity">
    <text evidence="1">Belongs to the 'GDXG' lipolytic enzyme family.</text>
</comment>
<evidence type="ECO:0000313" key="5">
    <source>
        <dbReference type="Proteomes" id="UP001108029"/>
    </source>
</evidence>
<dbReference type="Proteomes" id="UP001108029">
    <property type="component" value="Unassembled WGS sequence"/>
</dbReference>